<dbReference type="PANTHER" id="PTHR43308">
    <property type="entry name" value="OUTER MEMBRANE PROTEIN ALPHA-RELATED"/>
    <property type="match status" value="1"/>
</dbReference>
<sequence length="337" mass="36806">MCTGAQGESKQEEIMKKIIKALPLLALAATMFLAMPQTTEAASGNPFSDIDKSYAKTEILSMYSHHIIQGFSDGTFRPTQQVTRAEFAAMLINAKKLPLADPYKGVFRDVPRGEWYTTYAELSYRLGVTSGTADGVFQPNKPLSREEMIKMTVSALGKESESARRMSYTAYSRAISGYTDRGSISSWAVKAVAYATNANIIHGSGGKVAPKRYATREEVATFLYHAIMQRPTPTKVFNISSRGGMGVNYHTKKATEATAYTYSGNPAYTGINPRVGMVAVDPAQIALGSHLYIPGYGYGIAGDTGGAIKNLRVDLFHPDYYSARLFGRKAMDVYILD</sequence>
<dbReference type="GO" id="GO:0019867">
    <property type="term" value="C:outer membrane"/>
    <property type="evidence" value="ECO:0007669"/>
    <property type="project" value="InterPro"/>
</dbReference>
<evidence type="ECO:0000313" key="3">
    <source>
        <dbReference type="Proteomes" id="UP000195437"/>
    </source>
</evidence>
<dbReference type="SUPFAM" id="SSF50685">
    <property type="entry name" value="Barwin-like endoglucanases"/>
    <property type="match status" value="1"/>
</dbReference>
<dbReference type="Pfam" id="PF00395">
    <property type="entry name" value="SLH"/>
    <property type="match status" value="3"/>
</dbReference>
<dbReference type="InterPro" id="IPR059180">
    <property type="entry name" value="3D_YorM"/>
</dbReference>
<reference evidence="3" key="1">
    <citation type="submission" date="2017-05" db="EMBL/GenBank/DDBJ databases">
        <authorList>
            <person name="Sung H."/>
        </authorList>
    </citation>
    <scope>NUCLEOTIDE SEQUENCE [LARGE SCALE GENOMIC DNA]</scope>
    <source>
        <strain evidence="3">AR23208</strain>
    </source>
</reference>
<organism evidence="2 3">
    <name type="scientific">Tumebacillus avium</name>
    <dbReference type="NCBI Taxonomy" id="1903704"/>
    <lineage>
        <taxon>Bacteria</taxon>
        <taxon>Bacillati</taxon>
        <taxon>Bacillota</taxon>
        <taxon>Bacilli</taxon>
        <taxon>Bacillales</taxon>
        <taxon>Alicyclobacillaceae</taxon>
        <taxon>Tumebacillus</taxon>
    </lineage>
</organism>
<feature type="domain" description="SLH" evidence="1">
    <location>
        <begin position="107"/>
        <end position="166"/>
    </location>
</feature>
<gene>
    <name evidence="2" type="ORF">CBW65_22475</name>
</gene>
<dbReference type="GO" id="GO:0009254">
    <property type="term" value="P:peptidoglycan turnover"/>
    <property type="evidence" value="ECO:0007669"/>
    <property type="project" value="InterPro"/>
</dbReference>
<dbReference type="Pfam" id="PF06725">
    <property type="entry name" value="3D"/>
    <property type="match status" value="1"/>
</dbReference>
<proteinExistence type="predicted"/>
<keyword evidence="3" id="KW-1185">Reference proteome</keyword>
<feature type="domain" description="SLH" evidence="1">
    <location>
        <begin position="42"/>
        <end position="105"/>
    </location>
</feature>
<dbReference type="InterPro" id="IPR001119">
    <property type="entry name" value="SLH_dom"/>
</dbReference>
<dbReference type="InterPro" id="IPR036908">
    <property type="entry name" value="RlpA-like_sf"/>
</dbReference>
<protein>
    <recommendedName>
        <fullName evidence="1">SLH domain-containing protein</fullName>
    </recommendedName>
</protein>
<evidence type="ECO:0000313" key="2">
    <source>
        <dbReference type="EMBL" id="ARU63453.1"/>
    </source>
</evidence>
<dbReference type="AlphaFoldDB" id="A0A1Y0IVP5"/>
<dbReference type="InterPro" id="IPR010611">
    <property type="entry name" value="3D_dom"/>
</dbReference>
<dbReference type="PROSITE" id="PS51272">
    <property type="entry name" value="SLH"/>
    <property type="match status" value="3"/>
</dbReference>
<dbReference type="Gene3D" id="2.40.40.10">
    <property type="entry name" value="RlpA-like domain"/>
    <property type="match status" value="1"/>
</dbReference>
<dbReference type="GO" id="GO:0004553">
    <property type="term" value="F:hydrolase activity, hydrolyzing O-glycosyl compounds"/>
    <property type="evidence" value="ECO:0007669"/>
    <property type="project" value="InterPro"/>
</dbReference>
<dbReference type="InterPro" id="IPR051465">
    <property type="entry name" value="Cell_Envelope_Struct_Comp"/>
</dbReference>
<dbReference type="Proteomes" id="UP000195437">
    <property type="component" value="Chromosome"/>
</dbReference>
<dbReference type="EMBL" id="CP021434">
    <property type="protein sequence ID" value="ARU63453.1"/>
    <property type="molecule type" value="Genomic_DNA"/>
</dbReference>
<dbReference type="PANTHER" id="PTHR43308:SF5">
    <property type="entry name" value="S-LAYER PROTEIN _ PEPTIDOGLYCAN ENDO-BETA-N-ACETYLGLUCOSAMINIDASE"/>
    <property type="match status" value="1"/>
</dbReference>
<dbReference type="CDD" id="cd14667">
    <property type="entry name" value="3D_containing_proteins"/>
    <property type="match status" value="1"/>
</dbReference>
<evidence type="ECO:0000259" key="1">
    <source>
        <dbReference type="PROSITE" id="PS51272"/>
    </source>
</evidence>
<dbReference type="KEGG" id="tum:CBW65_22475"/>
<name>A0A1Y0IVP5_9BACL</name>
<feature type="domain" description="SLH" evidence="1">
    <location>
        <begin position="175"/>
        <end position="237"/>
    </location>
</feature>
<accession>A0A1Y0IVP5</accession>